<dbReference type="SMART" id="SM00671">
    <property type="entry name" value="SEL1"/>
    <property type="match status" value="3"/>
</dbReference>
<dbReference type="Proteomes" id="UP001063350">
    <property type="component" value="Chromosome"/>
</dbReference>
<dbReference type="InterPro" id="IPR050767">
    <property type="entry name" value="Sel1_AlgK"/>
</dbReference>
<dbReference type="InterPro" id="IPR006597">
    <property type="entry name" value="Sel1-like"/>
</dbReference>
<evidence type="ECO:0000256" key="1">
    <source>
        <dbReference type="SAM" id="MobiDB-lite"/>
    </source>
</evidence>
<dbReference type="PANTHER" id="PTHR11102">
    <property type="entry name" value="SEL-1-LIKE PROTEIN"/>
    <property type="match status" value="1"/>
</dbReference>
<protein>
    <recommendedName>
        <fullName evidence="4">Sel1 repeat family protein</fullName>
    </recommendedName>
</protein>
<dbReference type="KEGG" id="ddu:GF1_22550"/>
<feature type="region of interest" description="Disordered" evidence="1">
    <location>
        <begin position="177"/>
        <end position="197"/>
    </location>
</feature>
<dbReference type="InterPro" id="IPR011990">
    <property type="entry name" value="TPR-like_helical_dom_sf"/>
</dbReference>
<dbReference type="PANTHER" id="PTHR11102:SF160">
    <property type="entry name" value="ERAD-ASSOCIATED E3 UBIQUITIN-PROTEIN LIGASE COMPONENT HRD3"/>
    <property type="match status" value="1"/>
</dbReference>
<dbReference type="AlphaFoldDB" id="A0A915U2B0"/>
<dbReference type="Pfam" id="PF08238">
    <property type="entry name" value="Sel1"/>
    <property type="match status" value="3"/>
</dbReference>
<evidence type="ECO:0008006" key="4">
    <source>
        <dbReference type="Google" id="ProtNLM"/>
    </source>
</evidence>
<evidence type="ECO:0000313" key="2">
    <source>
        <dbReference type="EMBL" id="BCO09879.1"/>
    </source>
</evidence>
<accession>A0A915U2B0</accession>
<sequence length="197" mass="21961">MRKTAPSLLIFIILFSGGFSWGGGNSDPLTAPLRELADKGDGEAAFALGLRYEYGDGVERDPEEAMYWFSRAGESNVPAAWLYQGMKYLTGNGVEQDRARAEQYLQKAALHGWPMAQFLLANLYLEENRAMEAAIWLELAAENGYPGARAQLEELRQTNPLEQSIVARRLARVRELMNRKRPAPRNHRAGDGPLPAP</sequence>
<dbReference type="RefSeq" id="WP_267926617.1">
    <property type="nucleotide sequence ID" value="NZ_AP024233.1"/>
</dbReference>
<dbReference type="SUPFAM" id="SSF81901">
    <property type="entry name" value="HCP-like"/>
    <property type="match status" value="1"/>
</dbReference>
<keyword evidence="3" id="KW-1185">Reference proteome</keyword>
<dbReference type="Gene3D" id="1.25.40.10">
    <property type="entry name" value="Tetratricopeptide repeat domain"/>
    <property type="match status" value="1"/>
</dbReference>
<evidence type="ECO:0000313" key="3">
    <source>
        <dbReference type="Proteomes" id="UP001063350"/>
    </source>
</evidence>
<dbReference type="EMBL" id="AP024233">
    <property type="protein sequence ID" value="BCO09879.1"/>
    <property type="molecule type" value="Genomic_DNA"/>
</dbReference>
<proteinExistence type="predicted"/>
<name>A0A915U2B0_9BACT</name>
<organism evidence="2 3">
    <name type="scientific">Desulfolithobacter dissulfuricans</name>
    <dbReference type="NCBI Taxonomy" id="2795293"/>
    <lineage>
        <taxon>Bacteria</taxon>
        <taxon>Pseudomonadati</taxon>
        <taxon>Thermodesulfobacteriota</taxon>
        <taxon>Desulfobulbia</taxon>
        <taxon>Desulfobulbales</taxon>
        <taxon>Desulfobulbaceae</taxon>
        <taxon>Desulfolithobacter</taxon>
    </lineage>
</organism>
<gene>
    <name evidence="2" type="ORF">GF1_22550</name>
</gene>
<reference evidence="2" key="1">
    <citation type="submission" date="2020-12" db="EMBL/GenBank/DDBJ databases">
        <title>Desulfobium dissulfuricans gen. nov., sp. nov., a novel mesophilic, sulfate-reducing bacterium isolated from a deep-sea hydrothermal vent.</title>
        <authorList>
            <person name="Hashimoto Y."/>
            <person name="Tame A."/>
            <person name="Sawayama S."/>
            <person name="Miyazaki J."/>
            <person name="Takai K."/>
            <person name="Nakagawa S."/>
        </authorList>
    </citation>
    <scope>NUCLEOTIDE SEQUENCE</scope>
    <source>
        <strain evidence="2">GF1</strain>
    </source>
</reference>